<accession>A0ABV2IBS8</accession>
<gene>
    <name evidence="1" type="ORF">ABID12_001994</name>
</gene>
<organism evidence="1 2">
    <name type="scientific">Martelella mangrovi</name>
    <dbReference type="NCBI Taxonomy" id="1397477"/>
    <lineage>
        <taxon>Bacteria</taxon>
        <taxon>Pseudomonadati</taxon>
        <taxon>Pseudomonadota</taxon>
        <taxon>Alphaproteobacteria</taxon>
        <taxon>Hyphomicrobiales</taxon>
        <taxon>Aurantimonadaceae</taxon>
        <taxon>Martelella</taxon>
    </lineage>
</organism>
<sequence>MQQLRSAKDEALMFPPEGTGELRQRAIATFMKRRDMRKDLEGEDLRAALKTVRQENERRFRSDAIARTAQSVASPNGLQERLAFFWTDHFSVSFRKNEDMRQFTPLFEVEAIRPNLAADFSTLLKAATLHPAMIFYLDQWLSVGPHSARAGKRGLNENHGRELLELHTLGAGSGYTQTDVRQASLLMTGLTIDRPGAETIFDGKRAEPGTFSVLGKVYGQDRSDIADINRFLDDLSVRPETARYISRKLATYFFSEDPSPELVSAMEQTWRRTGGNLSAVYETMLADPAAFTMQPRNIKLPFDYVVSCLRALNVDGETIVSDEKLGGTVNYLLKTLGQPVWDPPSPEGFESNRASWVNGNQLAGRIVVSRNLINKFRKDQEPVDFANRALGPLLSENTGTLVKRAPNRTAAMTLVLASPEFNLR</sequence>
<evidence type="ECO:0000313" key="1">
    <source>
        <dbReference type="EMBL" id="MET3600054.1"/>
    </source>
</evidence>
<evidence type="ECO:0000313" key="2">
    <source>
        <dbReference type="Proteomes" id="UP001549164"/>
    </source>
</evidence>
<dbReference type="Pfam" id="PF08811">
    <property type="entry name" value="DUF1800"/>
    <property type="match status" value="1"/>
</dbReference>
<dbReference type="Proteomes" id="UP001549164">
    <property type="component" value="Unassembled WGS sequence"/>
</dbReference>
<proteinExistence type="predicted"/>
<comment type="caution">
    <text evidence="1">The sequence shown here is derived from an EMBL/GenBank/DDBJ whole genome shotgun (WGS) entry which is preliminary data.</text>
</comment>
<name>A0ABV2IBS8_9HYPH</name>
<keyword evidence="2" id="KW-1185">Reference proteome</keyword>
<dbReference type="EMBL" id="JBEPLY010000005">
    <property type="protein sequence ID" value="MET3600054.1"/>
    <property type="molecule type" value="Genomic_DNA"/>
</dbReference>
<protein>
    <submittedName>
        <fullName evidence="1">Uncharacterized protein (DUF1800 family)</fullName>
    </submittedName>
</protein>
<dbReference type="InterPro" id="IPR014917">
    <property type="entry name" value="DUF1800"/>
</dbReference>
<reference evidence="1 2" key="1">
    <citation type="submission" date="2024-06" db="EMBL/GenBank/DDBJ databases">
        <title>Genomic Encyclopedia of Type Strains, Phase IV (KMG-IV): sequencing the most valuable type-strain genomes for metagenomic binning, comparative biology and taxonomic classification.</title>
        <authorList>
            <person name="Goeker M."/>
        </authorList>
    </citation>
    <scope>NUCLEOTIDE SEQUENCE [LARGE SCALE GENOMIC DNA]</scope>
    <source>
        <strain evidence="1 2">DSM 28102</strain>
    </source>
</reference>